<accession>A0A1G4IZ51</accession>
<name>A0A1G4IZ51_9SACH</name>
<dbReference type="OrthoDB" id="4036231at2759"/>
<feature type="region of interest" description="Disordered" evidence="1">
    <location>
        <begin position="271"/>
        <end position="318"/>
    </location>
</feature>
<evidence type="ECO:0000313" key="3">
    <source>
        <dbReference type="Proteomes" id="UP000190274"/>
    </source>
</evidence>
<evidence type="ECO:0000256" key="1">
    <source>
        <dbReference type="SAM" id="MobiDB-lite"/>
    </source>
</evidence>
<feature type="region of interest" description="Disordered" evidence="1">
    <location>
        <begin position="121"/>
        <end position="148"/>
    </location>
</feature>
<feature type="region of interest" description="Disordered" evidence="1">
    <location>
        <begin position="220"/>
        <end position="242"/>
    </location>
</feature>
<proteinExistence type="predicted"/>
<keyword evidence="3" id="KW-1185">Reference proteome</keyword>
<sequence>MPRKFLGQRLDANIDYLRPASMGITNLDLSRLPEVPDFPDLGSANIGKEIDNSTNGQYGRRISRSFGGTMKLKKRLSSVPELLMHNQKMLENRRSLTVGVAKVEKQTSPVVEVEQSRTNLNHRLPKPYPALVDTPRSGAASRNLRARTSSPLAGPPIVYRGDKVVAFPAATHVAFPPTKGFHTRKKSDGELLFDEIIKAYGHLPKVQDVGNSKVNTAVHVPASVQSSPTRYSRASHPPKKQAHAYFDPIIQSDEDMQRLSEESFPSPIALEESLSSPEYTNTSGSDPSSSGEDFSDLASMGDSLGSPQSPSLSTDDDSTYVSADEYLPSVADLSLRKKISTACSIRRIRLSRVNPQMFSFTNLDIDSENEVTEPMTPLENGMAEQDTMDASSSLYEE</sequence>
<feature type="compositionally biased region" description="Polar residues" evidence="1">
    <location>
        <begin position="273"/>
        <end position="292"/>
    </location>
</feature>
<dbReference type="Proteomes" id="UP000190274">
    <property type="component" value="Chromosome C"/>
</dbReference>
<feature type="region of interest" description="Disordered" evidence="1">
    <location>
        <begin position="368"/>
        <end position="397"/>
    </location>
</feature>
<organism evidence="2 3">
    <name type="scientific">Lachancea dasiensis</name>
    <dbReference type="NCBI Taxonomy" id="1072105"/>
    <lineage>
        <taxon>Eukaryota</taxon>
        <taxon>Fungi</taxon>
        <taxon>Dikarya</taxon>
        <taxon>Ascomycota</taxon>
        <taxon>Saccharomycotina</taxon>
        <taxon>Saccharomycetes</taxon>
        <taxon>Saccharomycetales</taxon>
        <taxon>Saccharomycetaceae</taxon>
        <taxon>Lachancea</taxon>
    </lineage>
</organism>
<feature type="compositionally biased region" description="Polar residues" evidence="1">
    <location>
        <begin position="388"/>
        <end position="397"/>
    </location>
</feature>
<evidence type="ECO:0000313" key="2">
    <source>
        <dbReference type="EMBL" id="SCU82529.1"/>
    </source>
</evidence>
<reference evidence="3" key="1">
    <citation type="submission" date="2016-03" db="EMBL/GenBank/DDBJ databases">
        <authorList>
            <person name="Devillers H."/>
        </authorList>
    </citation>
    <scope>NUCLEOTIDE SEQUENCE [LARGE SCALE GENOMIC DNA]</scope>
</reference>
<dbReference type="STRING" id="1266660.A0A1G4IZ51"/>
<gene>
    <name evidence="2" type="ORF">LADA_0C06040G</name>
</gene>
<feature type="compositionally biased region" description="Polar residues" evidence="1">
    <location>
        <begin position="223"/>
        <end position="232"/>
    </location>
</feature>
<dbReference type="EMBL" id="LT598459">
    <property type="protein sequence ID" value="SCU82529.1"/>
    <property type="molecule type" value="Genomic_DNA"/>
</dbReference>
<dbReference type="AlphaFoldDB" id="A0A1G4IZ51"/>
<protein>
    <submittedName>
        <fullName evidence="2">LADA_0C06040g1_1</fullName>
    </submittedName>
</protein>